<name>A0AAV4RZY7_9ARAC</name>
<dbReference type="AlphaFoldDB" id="A0AAV4RZY7"/>
<dbReference type="EMBL" id="BPLQ01007091">
    <property type="protein sequence ID" value="GIY27848.1"/>
    <property type="molecule type" value="Genomic_DNA"/>
</dbReference>
<protein>
    <submittedName>
        <fullName evidence="2">Uncharacterized protein</fullName>
    </submittedName>
</protein>
<evidence type="ECO:0000256" key="1">
    <source>
        <dbReference type="SAM" id="MobiDB-lite"/>
    </source>
</evidence>
<sequence length="96" mass="11312">MSLKFYEFATEDKVDSEDKEIARQRYSEESLYCFAEHLVRDNTKCIFTICETTFHSSVRRSYSPKDFRSPTKSSRCTGPDFPPKQRTKCGFYGSYF</sequence>
<proteinExistence type="predicted"/>
<evidence type="ECO:0000313" key="2">
    <source>
        <dbReference type="EMBL" id="GIY27848.1"/>
    </source>
</evidence>
<accession>A0AAV4RZY7</accession>
<keyword evidence="3" id="KW-1185">Reference proteome</keyword>
<feature type="region of interest" description="Disordered" evidence="1">
    <location>
        <begin position="58"/>
        <end position="81"/>
    </location>
</feature>
<organism evidence="2 3">
    <name type="scientific">Caerostris darwini</name>
    <dbReference type="NCBI Taxonomy" id="1538125"/>
    <lineage>
        <taxon>Eukaryota</taxon>
        <taxon>Metazoa</taxon>
        <taxon>Ecdysozoa</taxon>
        <taxon>Arthropoda</taxon>
        <taxon>Chelicerata</taxon>
        <taxon>Arachnida</taxon>
        <taxon>Araneae</taxon>
        <taxon>Araneomorphae</taxon>
        <taxon>Entelegynae</taxon>
        <taxon>Araneoidea</taxon>
        <taxon>Araneidae</taxon>
        <taxon>Caerostris</taxon>
    </lineage>
</organism>
<comment type="caution">
    <text evidence="2">The sequence shown here is derived from an EMBL/GenBank/DDBJ whole genome shotgun (WGS) entry which is preliminary data.</text>
</comment>
<evidence type="ECO:0000313" key="3">
    <source>
        <dbReference type="Proteomes" id="UP001054837"/>
    </source>
</evidence>
<reference evidence="2 3" key="1">
    <citation type="submission" date="2021-06" db="EMBL/GenBank/DDBJ databases">
        <title>Caerostris darwini draft genome.</title>
        <authorList>
            <person name="Kono N."/>
            <person name="Arakawa K."/>
        </authorList>
    </citation>
    <scope>NUCLEOTIDE SEQUENCE [LARGE SCALE GENOMIC DNA]</scope>
</reference>
<gene>
    <name evidence="2" type="ORF">CDAR_515731</name>
</gene>
<dbReference type="Proteomes" id="UP001054837">
    <property type="component" value="Unassembled WGS sequence"/>
</dbReference>